<evidence type="ECO:0000313" key="3">
    <source>
        <dbReference type="Proteomes" id="UP000242015"/>
    </source>
</evidence>
<protein>
    <submittedName>
        <fullName evidence="2">Uncharacterized protein</fullName>
    </submittedName>
</protein>
<dbReference type="Gene3D" id="2.60.40.1190">
    <property type="match status" value="1"/>
</dbReference>
<dbReference type="EMBL" id="NEXF01000571">
    <property type="protein sequence ID" value="PSO06175.1"/>
    <property type="molecule type" value="Genomic_DNA"/>
</dbReference>
<comment type="caution">
    <text evidence="2">The sequence shown here is derived from an EMBL/GenBank/DDBJ whole genome shotgun (WGS) entry which is preliminary data.</text>
</comment>
<organism evidence="2 3">
    <name type="scientific">Candidatus Marsarchaeota G2 archaeon BE_D</name>
    <dbReference type="NCBI Taxonomy" id="1978158"/>
    <lineage>
        <taxon>Archaea</taxon>
        <taxon>Candidatus Marsarchaeota</taxon>
        <taxon>Candidatus Marsarchaeota group 2</taxon>
    </lineage>
</organism>
<keyword evidence="1" id="KW-0812">Transmembrane</keyword>
<keyword evidence="1" id="KW-1133">Transmembrane helix</keyword>
<reference evidence="2 3" key="1">
    <citation type="submission" date="2017-04" db="EMBL/GenBank/DDBJ databases">
        <title>Novel microbial lineages endemic to geothermal iron-oxide mats fill important gaps in the evolutionary history of Archaea.</title>
        <authorList>
            <person name="Jay Z.J."/>
            <person name="Beam J.P."/>
            <person name="Dlakic M."/>
            <person name="Rusch D.B."/>
            <person name="Kozubal M.A."/>
            <person name="Inskeep W.P."/>
        </authorList>
    </citation>
    <scope>NUCLEOTIDE SEQUENCE [LARGE SCALE GENOMIC DNA]</scope>
    <source>
        <strain evidence="2">BE_D</strain>
    </source>
</reference>
<feature type="non-terminal residue" evidence="2">
    <location>
        <position position="530"/>
    </location>
</feature>
<feature type="transmembrane region" description="Helical" evidence="1">
    <location>
        <begin position="20"/>
        <end position="38"/>
    </location>
</feature>
<keyword evidence="1" id="KW-0472">Membrane</keyword>
<proteinExistence type="predicted"/>
<gene>
    <name evidence="2" type="ORF">B9Q04_17380</name>
</gene>
<dbReference type="AlphaFoldDB" id="A0A2R6C5I3"/>
<accession>A0A2R6C5I3</accession>
<evidence type="ECO:0000313" key="2">
    <source>
        <dbReference type="EMBL" id="PSO06175.1"/>
    </source>
</evidence>
<evidence type="ECO:0000256" key="1">
    <source>
        <dbReference type="SAM" id="Phobius"/>
    </source>
</evidence>
<sequence length="530" mass="57775">MSQNNKVNNSLNRNSRYLRYGVYGIIFVLIVAGVAIGVDNALDAAAQASTTITAYYVPNAQMDLGHPGQEFFWASIPWTTVPLVPTVPAPGSIAGHTPSIKVKMAWTYVDGVPYIIVLTYGEVLGTQSEIATAYQSPSGELTPQGRIWAPFNFFPMSTYFVNITYSTANESYTNVYSVPISYQEREISYPPGQTMGNPVTIYVNTTKGVLTGWVSGAIDVYGNPLNNGLPIEIRSINITADIPGRGVLRVTSLQQFVSDGLNNTIWAQAAYNLFYPEDTAEYVNLYHNDTYVYPLRVAVMWDLGGVPSTWFKVAYTPHMVLGTSGAMSAGSVEVWHWNSNPRSNNTLDLGYAGILSSLSGARWTLANYTHCPSYKDPLNLGYLPHQGLVADMYVNGSSIYYIGGIPFITTFPALNNPSISNWAWLQGNYSPSELWDPSVVATGDSLSVAPNGQTYLSVEFARTFNTTGVSSCIPGGSGESHYQVQFAPGEVYHVAFAWFQGAIGESVDFKSISLWWNVYIQPPGGGAHSP</sequence>
<dbReference type="Proteomes" id="UP000242015">
    <property type="component" value="Unassembled WGS sequence"/>
</dbReference>
<name>A0A2R6C5I3_9ARCH</name>